<sequence length="159" mass="17248">MSTSPSAPLVFNQEESDLIGRTADALSAYLGKPVLAEIIDATESGFEWVVFAVPLEEGDDEQDMATVQVGGADGRLVGQKGGLELEDGASYHCQYLWAIQLTEMEGARFIKLDGEGEEIGWSDDLAALLPFALNDTLPEWADEDEDDEDGEDSDDTRKS</sequence>
<feature type="region of interest" description="Disordered" evidence="1">
    <location>
        <begin position="136"/>
        <end position="159"/>
    </location>
</feature>
<feature type="compositionally biased region" description="Acidic residues" evidence="1">
    <location>
        <begin position="140"/>
        <end position="159"/>
    </location>
</feature>
<gene>
    <name evidence="2" type="ORF">H0484_01840</name>
</gene>
<evidence type="ECO:0000313" key="3">
    <source>
        <dbReference type="Proteomes" id="UP000776983"/>
    </source>
</evidence>
<comment type="caution">
    <text evidence="2">The sequence shown here is derived from an EMBL/GenBank/DDBJ whole genome shotgun (WGS) entry which is preliminary data.</text>
</comment>
<evidence type="ECO:0000313" key="2">
    <source>
        <dbReference type="EMBL" id="MCB5362498.1"/>
    </source>
</evidence>
<dbReference type="EMBL" id="JACDXW010000001">
    <property type="protein sequence ID" value="MCB5362498.1"/>
    <property type="molecule type" value="Genomic_DNA"/>
</dbReference>
<name>A0ABS8C8Z0_9BURK</name>
<evidence type="ECO:0000256" key="1">
    <source>
        <dbReference type="SAM" id="MobiDB-lite"/>
    </source>
</evidence>
<organism evidence="2 3">
    <name type="scientific">Mesopusillimonas faecipullorum</name>
    <dbReference type="NCBI Taxonomy" id="2755040"/>
    <lineage>
        <taxon>Bacteria</taxon>
        <taxon>Pseudomonadati</taxon>
        <taxon>Pseudomonadota</taxon>
        <taxon>Betaproteobacteria</taxon>
        <taxon>Burkholderiales</taxon>
        <taxon>Alcaligenaceae</taxon>
        <taxon>Mesopusillimonas</taxon>
    </lineage>
</organism>
<dbReference type="RefSeq" id="WP_226952729.1">
    <property type="nucleotide sequence ID" value="NZ_JACDXW010000001.1"/>
</dbReference>
<accession>A0ABS8C8Z0</accession>
<reference evidence="2 3" key="1">
    <citation type="submission" date="2020-07" db="EMBL/GenBank/DDBJ databases">
        <title>Pusillimonas sp. nov., isolated from poultry manure in Taiwan.</title>
        <authorList>
            <person name="Lin S.-Y."/>
            <person name="Tang Y.-S."/>
            <person name="Young C.-C."/>
        </authorList>
    </citation>
    <scope>NUCLEOTIDE SEQUENCE [LARGE SCALE GENOMIC DNA]</scope>
    <source>
        <strain evidence="2 3">CC-YST705</strain>
    </source>
</reference>
<protein>
    <submittedName>
        <fullName evidence="2">Uncharacterized protein</fullName>
    </submittedName>
</protein>
<proteinExistence type="predicted"/>
<keyword evidence="3" id="KW-1185">Reference proteome</keyword>
<dbReference type="Proteomes" id="UP000776983">
    <property type="component" value="Unassembled WGS sequence"/>
</dbReference>